<dbReference type="EMBL" id="BOVK01000043">
    <property type="protein sequence ID" value="GIQ70266.1"/>
    <property type="molecule type" value="Genomic_DNA"/>
</dbReference>
<dbReference type="RefSeq" id="WP_213413044.1">
    <property type="nucleotide sequence ID" value="NZ_BOVK01000043.1"/>
</dbReference>
<dbReference type="GO" id="GO:0003700">
    <property type="term" value="F:DNA-binding transcription factor activity"/>
    <property type="evidence" value="ECO:0007669"/>
    <property type="project" value="InterPro"/>
</dbReference>
<keyword evidence="1" id="KW-0805">Transcription regulation</keyword>
<dbReference type="PROSITE" id="PS01124">
    <property type="entry name" value="HTH_ARAC_FAMILY_2"/>
    <property type="match status" value="1"/>
</dbReference>
<evidence type="ECO:0000313" key="6">
    <source>
        <dbReference type="Proteomes" id="UP000677918"/>
    </source>
</evidence>
<accession>A0A8J4M472</accession>
<keyword evidence="6" id="KW-1185">Reference proteome</keyword>
<dbReference type="InterPro" id="IPR013096">
    <property type="entry name" value="Cupin_2"/>
</dbReference>
<name>A0A8J4M472_9BACL</name>
<dbReference type="Gene3D" id="2.60.120.10">
    <property type="entry name" value="Jelly Rolls"/>
    <property type="match status" value="1"/>
</dbReference>
<keyword evidence="3" id="KW-0804">Transcription</keyword>
<dbReference type="SMART" id="SM00342">
    <property type="entry name" value="HTH_ARAC"/>
    <property type="match status" value="1"/>
</dbReference>
<organism evidence="5 6">
    <name type="scientific">Xylanibacillus composti</name>
    <dbReference type="NCBI Taxonomy" id="1572762"/>
    <lineage>
        <taxon>Bacteria</taxon>
        <taxon>Bacillati</taxon>
        <taxon>Bacillota</taxon>
        <taxon>Bacilli</taxon>
        <taxon>Bacillales</taxon>
        <taxon>Paenibacillaceae</taxon>
        <taxon>Xylanibacillus</taxon>
    </lineage>
</organism>
<feature type="domain" description="HTH araC/xylS-type" evidence="4">
    <location>
        <begin position="186"/>
        <end position="284"/>
    </location>
</feature>
<protein>
    <recommendedName>
        <fullName evidence="4">HTH araC/xylS-type domain-containing protein</fullName>
    </recommendedName>
</protein>
<evidence type="ECO:0000313" key="5">
    <source>
        <dbReference type="EMBL" id="GIQ70266.1"/>
    </source>
</evidence>
<dbReference type="PANTHER" id="PTHR43280:SF28">
    <property type="entry name" value="HTH-TYPE TRANSCRIPTIONAL ACTIVATOR RHAS"/>
    <property type="match status" value="1"/>
</dbReference>
<dbReference type="AlphaFoldDB" id="A0A8J4M472"/>
<dbReference type="Pfam" id="PF12833">
    <property type="entry name" value="HTH_18"/>
    <property type="match status" value="1"/>
</dbReference>
<gene>
    <name evidence="5" type="ORF">XYCOK13_30900</name>
</gene>
<dbReference type="InterPro" id="IPR018062">
    <property type="entry name" value="HTH_AraC-typ_CS"/>
</dbReference>
<sequence length="296" mass="33938">MAESSLYGARVMDAEVQPEVVAYYFRQWNGFSMPFHTHSAVEIMYAVDGVCRIDTEGQSFELKRNEFIFLDAHVPHRLTVDAKKPCRMLNVEFELVPQREGFLSLGALSRENPEWAAFQKAACPFHVLRDSNEVYPVLKSLVLELDRHGPHSGLIPLLLAQLLIWIARLARDSESREDLHGQLYVKKALNYIHDHYEQDIRVQDIADAIGLHPGYLHRIFKGNTGETVVGYLTRYRVHQAKMMLARTDISVADIAEYVGMGSSQYFSTVFKKLTGQTPMDYRKSVESIRYIRQEGK</sequence>
<dbReference type="PRINTS" id="PR00032">
    <property type="entry name" value="HTHARAC"/>
</dbReference>
<dbReference type="InterPro" id="IPR009057">
    <property type="entry name" value="Homeodomain-like_sf"/>
</dbReference>
<evidence type="ECO:0000259" key="4">
    <source>
        <dbReference type="PROSITE" id="PS01124"/>
    </source>
</evidence>
<dbReference type="InterPro" id="IPR014710">
    <property type="entry name" value="RmlC-like_jellyroll"/>
</dbReference>
<dbReference type="GO" id="GO:0043565">
    <property type="term" value="F:sequence-specific DNA binding"/>
    <property type="evidence" value="ECO:0007669"/>
    <property type="project" value="InterPro"/>
</dbReference>
<dbReference type="Gene3D" id="1.10.10.60">
    <property type="entry name" value="Homeodomain-like"/>
    <property type="match status" value="2"/>
</dbReference>
<dbReference type="Pfam" id="PF07883">
    <property type="entry name" value="Cupin_2"/>
    <property type="match status" value="1"/>
</dbReference>
<dbReference type="SUPFAM" id="SSF51182">
    <property type="entry name" value="RmlC-like cupins"/>
    <property type="match status" value="1"/>
</dbReference>
<proteinExistence type="predicted"/>
<dbReference type="InterPro" id="IPR020449">
    <property type="entry name" value="Tscrpt_reg_AraC-type_HTH"/>
</dbReference>
<keyword evidence="2" id="KW-0238">DNA-binding</keyword>
<dbReference type="Proteomes" id="UP000677918">
    <property type="component" value="Unassembled WGS sequence"/>
</dbReference>
<evidence type="ECO:0000256" key="2">
    <source>
        <dbReference type="ARBA" id="ARBA00023125"/>
    </source>
</evidence>
<dbReference type="PANTHER" id="PTHR43280">
    <property type="entry name" value="ARAC-FAMILY TRANSCRIPTIONAL REGULATOR"/>
    <property type="match status" value="1"/>
</dbReference>
<comment type="caution">
    <text evidence="5">The sequence shown here is derived from an EMBL/GenBank/DDBJ whole genome shotgun (WGS) entry which is preliminary data.</text>
</comment>
<dbReference type="InterPro" id="IPR011051">
    <property type="entry name" value="RmlC_Cupin_sf"/>
</dbReference>
<dbReference type="SUPFAM" id="SSF46689">
    <property type="entry name" value="Homeodomain-like"/>
    <property type="match status" value="2"/>
</dbReference>
<evidence type="ECO:0000256" key="1">
    <source>
        <dbReference type="ARBA" id="ARBA00023015"/>
    </source>
</evidence>
<dbReference type="PROSITE" id="PS00041">
    <property type="entry name" value="HTH_ARAC_FAMILY_1"/>
    <property type="match status" value="1"/>
</dbReference>
<reference evidence="5" key="1">
    <citation type="submission" date="2021-04" db="EMBL/GenBank/DDBJ databases">
        <title>Draft genome sequence of Xylanibacillus composti strain K13.</title>
        <authorList>
            <person name="Uke A."/>
            <person name="Chhe C."/>
            <person name="Baramee S."/>
            <person name="Kosugi A."/>
        </authorList>
    </citation>
    <scope>NUCLEOTIDE SEQUENCE</scope>
    <source>
        <strain evidence="5">K13</strain>
    </source>
</reference>
<evidence type="ECO:0000256" key="3">
    <source>
        <dbReference type="ARBA" id="ARBA00023163"/>
    </source>
</evidence>
<dbReference type="InterPro" id="IPR018060">
    <property type="entry name" value="HTH_AraC"/>
</dbReference>